<proteinExistence type="predicted"/>
<evidence type="ECO:0000313" key="2">
    <source>
        <dbReference type="Proteomes" id="UP000829398"/>
    </source>
</evidence>
<comment type="caution">
    <text evidence="1">The sequence shown here is derived from an EMBL/GenBank/DDBJ whole genome shotgun (WGS) entry which is preliminary data.</text>
</comment>
<name>A0ACB8J7P8_CITSI</name>
<keyword evidence="2" id="KW-1185">Reference proteome</keyword>
<sequence>MKADTRLDYAVFQLTPKRSRCELFVSSEGHTEKLASGLVKPFVTHLKVAEEQVARAVQSIKLEVGKRDNAETWFTKGTIERFVRFVSTPEVLELVNTFDAEMSQLEAARKIYSQGSRDQLSGAIGGDGAGTMAAADATKKELLRAIDVRLVAVRQDLTTAYARAASAGFNPETVSELQNFADWFGAHRLNLGAPLSPFSCFLSPYFDSMTILIVLLIAAFAGVPGAQRCLKDYHVIHQLLSEACTKFTSVCDRRPDLISLWKPVVNEQVIRSSWGSDMSIDDSTEDQNRPHQISQNKPHNPSSQETPQQQITAQTQQLNLSKPSTCQQPKSVFPAQQRNQNENSNDEKKKEEAVIESSTSQPARRLSVQDRIKLFESTQKENSSGSGGKPIVVGKSAELRRLSSDVSSSSATTPTGPIEKAVLRRWSGVSDMSIDLGNDRKENNNTESPLCTPSSSFVSQSKSNVFSGFSEDNKDQKDNKGLNDSVSSVKVKSGGNRDDDSGVKDHEEVGLNRCKNWKDQVGLQVNQLRSFTDGTEQVAASDQGVPQDKLKVSLGVGEKSDWSKVQAGSEETIGVKNQVALQIQNAKSVGRAGDTSDGEIGSRVEHVEPIDQDQIVAQPRFRGYHSHSQSFSGQFEGGIVTKVLDPRDKGSEGYQSTSQPQWRSSIGEEERGKELVPSGKDSIKVEDSGNQRMKFQKPFTADPEQIKKMQGRRDKSRSVYGNNKPVNPGKKVVDSEESFGTIPAPQAEQVQRSRQSKGNQELNDELKMKANELEKLFAEHKLRVPGDQSNSTRRSKPAEPHIEQAVSSQYKKPMGSDISPVQFPEKSTVIEPAGSSSNMAVFSTPPMKMVDNQGYGDSLRQNFSELGLSDDSRGKFYERYMQKRDAKLREDWSSKGTEKEAKLKALQDRLERSRAEMKAKFSGFSDGNDSVSSARRRAEKLRSFNFRSSMKMEQHRISSIHSEEDEDLSEVFEQKYYGQERSFIEMSSGDNFSRSSQGKKLLPNRNLSSSTPRTAAAPIPRSSAKIPNAGSGKRRLQSENPLAQSVPNFSDLRKENTKPSSGIGKVATRSQVRNYARSKSTSEETPLVKEEKPRRSNSLKKGSTGPLEFSDMPPVNCDGVVLAPLKFDKEQSEQSLHDKYLKGVESKPFLRRGNGIGPGSGASIAKLKASSLRNEDDYDDLAFQAEVSGDMAKEDEEDDLETMEIEECNDMDNGKPRLSQESEKVVNSGSENGDSLRSLSQPDPDSVAELPAAVPSTFHATGSLQDSPGESPMSWNSRMHHPFSYPHETSDIDASVDSPIGSPAYWNSHSLNQTEADAARMRKKWGSAQKPFLASNSSSTQSRKDMTKGFKRLLNFGRKNRGTESLVDWISATTSEGDDDTEDGRDPTSRSSEDFRKSRMGFLQSHPSDDGYNESELFNEQVHGLHSSIPAPPANFKLREDHMSGSSIKAPNIVGLLYHWTRAYPDVSSCLQFVFVWDNSCNVNLKSNKI</sequence>
<organism evidence="1 2">
    <name type="scientific">Citrus sinensis</name>
    <name type="common">Sweet orange</name>
    <name type="synonym">Citrus aurantium var. sinensis</name>
    <dbReference type="NCBI Taxonomy" id="2711"/>
    <lineage>
        <taxon>Eukaryota</taxon>
        <taxon>Viridiplantae</taxon>
        <taxon>Streptophyta</taxon>
        <taxon>Embryophyta</taxon>
        <taxon>Tracheophyta</taxon>
        <taxon>Spermatophyta</taxon>
        <taxon>Magnoliopsida</taxon>
        <taxon>eudicotyledons</taxon>
        <taxon>Gunneridae</taxon>
        <taxon>Pentapetalae</taxon>
        <taxon>rosids</taxon>
        <taxon>malvids</taxon>
        <taxon>Sapindales</taxon>
        <taxon>Rutaceae</taxon>
        <taxon>Aurantioideae</taxon>
        <taxon>Citrus</taxon>
    </lineage>
</organism>
<dbReference type="EMBL" id="CM039176">
    <property type="protein sequence ID" value="KAH9713802.1"/>
    <property type="molecule type" value="Genomic_DNA"/>
</dbReference>
<protein>
    <submittedName>
        <fullName evidence="1">GPI-anchored adhesin-like protein</fullName>
    </submittedName>
</protein>
<accession>A0ACB8J7P8</accession>
<dbReference type="Proteomes" id="UP000829398">
    <property type="component" value="Chromosome 7"/>
</dbReference>
<gene>
    <name evidence="1" type="ORF">KPL71_020471</name>
</gene>
<reference evidence="2" key="1">
    <citation type="journal article" date="2023" name="Hortic. Res.">
        <title>A chromosome-level phased genome enabling allele-level studies in sweet orange: a case study on citrus Huanglongbing tolerance.</title>
        <authorList>
            <person name="Wu B."/>
            <person name="Yu Q."/>
            <person name="Deng Z."/>
            <person name="Duan Y."/>
            <person name="Luo F."/>
            <person name="Gmitter F. Jr."/>
        </authorList>
    </citation>
    <scope>NUCLEOTIDE SEQUENCE [LARGE SCALE GENOMIC DNA]</scope>
    <source>
        <strain evidence="2">cv. Valencia</strain>
    </source>
</reference>
<evidence type="ECO:0000313" key="1">
    <source>
        <dbReference type="EMBL" id="KAH9713802.1"/>
    </source>
</evidence>